<evidence type="ECO:0000259" key="1">
    <source>
        <dbReference type="Pfam" id="PF04466"/>
    </source>
</evidence>
<feature type="domain" description="Phage terminase large subunit N-terminal" evidence="1">
    <location>
        <begin position="21"/>
        <end position="219"/>
    </location>
</feature>
<reference evidence="2 3" key="1">
    <citation type="journal article" date="2017" name="BMC Genomics">
        <title>Xanthomonas adaptation to common bean is associated with horizontal transfers of genes encoding TAL effectors.</title>
        <authorList>
            <person name="Ruh M."/>
            <person name="Briand M."/>
            <person name="Bonneau S."/>
            <person name="Jacques M.A."/>
            <person name="Chen N.W.G."/>
        </authorList>
    </citation>
    <scope>NUCLEOTIDE SEQUENCE [LARGE SCALE GENOMIC DNA]</scope>
    <source>
        <strain evidence="2 3">CFBP6991</strain>
    </source>
</reference>
<protein>
    <submittedName>
        <fullName evidence="2">Terminase</fullName>
    </submittedName>
</protein>
<dbReference type="AlphaFoldDB" id="A0AB33FDB8"/>
<dbReference type="InterPro" id="IPR027417">
    <property type="entry name" value="P-loop_NTPase"/>
</dbReference>
<dbReference type="InterPro" id="IPR052380">
    <property type="entry name" value="Viral_DNA_packaging_terminase"/>
</dbReference>
<dbReference type="InterPro" id="IPR035412">
    <property type="entry name" value="Terminase_L_N"/>
</dbReference>
<name>A0AB33FDB8_XANCI</name>
<dbReference type="RefSeq" id="WP_099801847.1">
    <property type="nucleotide sequence ID" value="NZ_CP020979.2"/>
</dbReference>
<sequence>MSVLDLPTAEVFVPLLEPARYKGAHGGRGSGKSHFFAELLIDDAVREPGESGGAGLLSVCIRQVQKSLKQSSKRLIESKLRELSLSEKDGFKVYNEVIKTPGDGVIAFQGMQDHTAESIKSLEGFKRAWWEEAQAATAHSLSLLRPTIRAPGSELWFSWNPRRKSDPVDLMLRGTEIPTSATVVRANWQDNPWFTAELEQERQDCLRMQADQYDHIWGGGYVTAVSGAYFAKALAEAKDQGRIGRLAADPLMTTRAYWDIGGTGAKADACAIWIVQFVGREVRVLNYYEAVGQPLATHVEWLRRSGYEGCQCVLPHDGASHDKVYAVSYESALKAAGFDVRVIPNMGAGAAMTRIESVRRLFPAIWFNSGPIGDVRDATEAGRDALGWYHEKQDEKRSIGLGPNHDWASHGSDAFGLMAVDFETNGVKAPAKAIKFNSGWA</sequence>
<evidence type="ECO:0000313" key="3">
    <source>
        <dbReference type="Proteomes" id="UP000230560"/>
    </source>
</evidence>
<dbReference type="PANTHER" id="PTHR39184:SF1">
    <property type="entry name" value="PBSX PHAGE TERMINASE LARGE SUBUNIT"/>
    <property type="match status" value="1"/>
</dbReference>
<organism evidence="2 3">
    <name type="scientific">Xanthomonas citri pv. phaseoli var. fuscans</name>
    <dbReference type="NCBI Taxonomy" id="473423"/>
    <lineage>
        <taxon>Bacteria</taxon>
        <taxon>Pseudomonadati</taxon>
        <taxon>Pseudomonadota</taxon>
        <taxon>Gammaproteobacteria</taxon>
        <taxon>Lysobacterales</taxon>
        <taxon>Lysobacteraceae</taxon>
        <taxon>Xanthomonas</taxon>
    </lineage>
</organism>
<dbReference type="EMBL" id="CP021015">
    <property type="protein sequence ID" value="ATS86360.1"/>
    <property type="molecule type" value="Genomic_DNA"/>
</dbReference>
<gene>
    <name evidence="2" type="ORF">XcfCFBP6991P_22415</name>
</gene>
<dbReference type="Gene3D" id="3.40.50.300">
    <property type="entry name" value="P-loop containing nucleotide triphosphate hydrolases"/>
    <property type="match status" value="1"/>
</dbReference>
<dbReference type="PANTHER" id="PTHR39184">
    <property type="match status" value="1"/>
</dbReference>
<proteinExistence type="predicted"/>
<dbReference type="Pfam" id="PF04466">
    <property type="entry name" value="Terminase_3"/>
    <property type="match status" value="1"/>
</dbReference>
<dbReference type="Proteomes" id="UP000230560">
    <property type="component" value="Chromosome"/>
</dbReference>
<evidence type="ECO:0000313" key="2">
    <source>
        <dbReference type="EMBL" id="ATS86360.1"/>
    </source>
</evidence>
<accession>A0AB33FDB8</accession>